<dbReference type="EMBL" id="QXGE01007425">
    <property type="protein sequence ID" value="KAE9263437.1"/>
    <property type="molecule type" value="Genomic_DNA"/>
</dbReference>
<dbReference type="AlphaFoldDB" id="A0A6A3PVK9"/>
<dbReference type="EMBL" id="QXFZ01006802">
    <property type="protein sequence ID" value="KAE9057985.1"/>
    <property type="molecule type" value="Genomic_DNA"/>
</dbReference>
<dbReference type="Proteomes" id="UP000440732">
    <property type="component" value="Unassembled WGS sequence"/>
</dbReference>
<dbReference type="EMBL" id="QXFX01007207">
    <property type="protein sequence ID" value="KAE9057224.1"/>
    <property type="molecule type" value="Genomic_DNA"/>
</dbReference>
<dbReference type="Proteomes" id="UP000433483">
    <property type="component" value="Unassembled WGS sequence"/>
</dbReference>
<evidence type="ECO:0000313" key="13">
    <source>
        <dbReference type="Proteomes" id="UP000440732"/>
    </source>
</evidence>
<evidence type="ECO:0000313" key="7">
    <source>
        <dbReference type="EMBL" id="KAE9162984.1"/>
    </source>
</evidence>
<dbReference type="EMBL" id="QXGF01006621">
    <property type="protein sequence ID" value="KAE8917799.1"/>
    <property type="molecule type" value="Genomic_DNA"/>
</dbReference>
<reference evidence="9 10" key="1">
    <citation type="submission" date="2018-08" db="EMBL/GenBank/DDBJ databases">
        <title>Genomic investigation of the strawberry pathogen Phytophthora fragariae indicates pathogenicity is determined by transcriptional variation in three key races.</title>
        <authorList>
            <person name="Adams T.M."/>
            <person name="Armitage A.D."/>
            <person name="Sobczyk M.K."/>
            <person name="Bates H.J."/>
            <person name="Dunwell J.M."/>
            <person name="Nellist C.F."/>
            <person name="Harrison R.J."/>
        </authorList>
    </citation>
    <scope>NUCLEOTIDE SEQUENCE [LARGE SCALE GENOMIC DNA]</scope>
    <source>
        <strain evidence="8 11">A4</strain>
        <strain evidence="7 12">BC-1</strain>
        <strain evidence="6 10">NOV-27</strain>
        <strain evidence="5 13">NOV-5</strain>
        <strain evidence="4 14">NOV-71</strain>
        <strain evidence="2 9">NOV-9</strain>
        <strain evidence="3 15">ONT-3</strain>
    </source>
</reference>
<evidence type="ECO:0000313" key="14">
    <source>
        <dbReference type="Proteomes" id="UP000441208"/>
    </source>
</evidence>
<evidence type="ECO:0000313" key="5">
    <source>
        <dbReference type="EMBL" id="KAE9060526.1"/>
    </source>
</evidence>
<protein>
    <submittedName>
        <fullName evidence="5">Uncharacterized protein</fullName>
    </submittedName>
</protein>
<feature type="signal peptide" evidence="1">
    <location>
        <begin position="1"/>
        <end position="21"/>
    </location>
</feature>
<evidence type="ECO:0000313" key="15">
    <source>
        <dbReference type="Proteomes" id="UP000488956"/>
    </source>
</evidence>
<dbReference type="Proteomes" id="UP000437068">
    <property type="component" value="Unassembled WGS sequence"/>
</dbReference>
<sequence length="56" mass="6217">MHCRWPLHWGGCGAKPDGVLSLALVASHATKTKCVKYPYYGCIALHAISCTFQLRR</sequence>
<evidence type="ECO:0000313" key="11">
    <source>
        <dbReference type="Proteomes" id="UP000437068"/>
    </source>
</evidence>
<evidence type="ECO:0000313" key="12">
    <source>
        <dbReference type="Proteomes" id="UP000440367"/>
    </source>
</evidence>
<feature type="chain" id="PRO_5036380378" evidence="1">
    <location>
        <begin position="22"/>
        <end position="56"/>
    </location>
</feature>
<dbReference type="Proteomes" id="UP000488956">
    <property type="component" value="Unassembled WGS sequence"/>
</dbReference>
<proteinExistence type="predicted"/>
<evidence type="ECO:0000313" key="4">
    <source>
        <dbReference type="EMBL" id="KAE9057985.1"/>
    </source>
</evidence>
<dbReference type="EMBL" id="QXGB01006938">
    <property type="protein sequence ID" value="KAE9159936.1"/>
    <property type="molecule type" value="Genomic_DNA"/>
</dbReference>
<evidence type="ECO:0000313" key="3">
    <source>
        <dbReference type="EMBL" id="KAE9057224.1"/>
    </source>
</evidence>
<evidence type="ECO:0000313" key="9">
    <source>
        <dbReference type="Proteomes" id="UP000429523"/>
    </source>
</evidence>
<evidence type="ECO:0000313" key="10">
    <source>
        <dbReference type="Proteomes" id="UP000433483"/>
    </source>
</evidence>
<dbReference type="EMBL" id="QXGD01006484">
    <property type="protein sequence ID" value="KAE9162984.1"/>
    <property type="molecule type" value="Genomic_DNA"/>
</dbReference>
<accession>A0A6A3PVK9</accession>
<keyword evidence="1" id="KW-0732">Signal</keyword>
<dbReference type="Proteomes" id="UP000429523">
    <property type="component" value="Unassembled WGS sequence"/>
</dbReference>
<keyword evidence="10" id="KW-1185">Reference proteome</keyword>
<name>A0A6A3PVK9_9STRA</name>
<evidence type="ECO:0000313" key="8">
    <source>
        <dbReference type="EMBL" id="KAE9263437.1"/>
    </source>
</evidence>
<comment type="caution">
    <text evidence="5">The sequence shown here is derived from an EMBL/GenBank/DDBJ whole genome shotgun (WGS) entry which is preliminary data.</text>
</comment>
<dbReference type="Proteomes" id="UP000440367">
    <property type="component" value="Unassembled WGS sequence"/>
</dbReference>
<dbReference type="Proteomes" id="UP000441208">
    <property type="component" value="Unassembled WGS sequence"/>
</dbReference>
<evidence type="ECO:0000313" key="2">
    <source>
        <dbReference type="EMBL" id="KAE8917799.1"/>
    </source>
</evidence>
<evidence type="ECO:0000313" key="6">
    <source>
        <dbReference type="EMBL" id="KAE9159936.1"/>
    </source>
</evidence>
<dbReference type="EMBL" id="QXGA01007298">
    <property type="protein sequence ID" value="KAE9060526.1"/>
    <property type="molecule type" value="Genomic_DNA"/>
</dbReference>
<organism evidence="5 13">
    <name type="scientific">Phytophthora fragariae</name>
    <dbReference type="NCBI Taxonomy" id="53985"/>
    <lineage>
        <taxon>Eukaryota</taxon>
        <taxon>Sar</taxon>
        <taxon>Stramenopiles</taxon>
        <taxon>Oomycota</taxon>
        <taxon>Peronosporomycetes</taxon>
        <taxon>Peronosporales</taxon>
        <taxon>Peronosporaceae</taxon>
        <taxon>Phytophthora</taxon>
    </lineage>
</organism>
<gene>
    <name evidence="8" type="ORF">PF001_g31676</name>
    <name evidence="7" type="ORF">PF002_g31972</name>
    <name evidence="6" type="ORF">PF005_g31853</name>
    <name evidence="5" type="ORF">PF006_g31620</name>
    <name evidence="4" type="ORF">PF007_g31456</name>
    <name evidence="2" type="ORF">PF009_g31882</name>
    <name evidence="3" type="ORF">PF010_g31459</name>
</gene>
<evidence type="ECO:0000256" key="1">
    <source>
        <dbReference type="SAM" id="SignalP"/>
    </source>
</evidence>